<keyword evidence="4 7" id="KW-0812">Transmembrane</keyword>
<dbReference type="PROSITE" id="PS50928">
    <property type="entry name" value="ABC_TM1"/>
    <property type="match status" value="1"/>
</dbReference>
<dbReference type="Gene3D" id="1.10.3720.10">
    <property type="entry name" value="MetI-like"/>
    <property type="match status" value="1"/>
</dbReference>
<dbReference type="GO" id="GO:0005886">
    <property type="term" value="C:plasma membrane"/>
    <property type="evidence" value="ECO:0007669"/>
    <property type="project" value="UniProtKB-SubCell"/>
</dbReference>
<dbReference type="Pfam" id="PF00528">
    <property type="entry name" value="BPD_transp_1"/>
    <property type="match status" value="1"/>
</dbReference>
<name>A0A292YKQ9_9BACL</name>
<keyword evidence="6 7" id="KW-0472">Membrane</keyword>
<dbReference type="InterPro" id="IPR035906">
    <property type="entry name" value="MetI-like_sf"/>
</dbReference>
<keyword evidence="3" id="KW-1003">Cell membrane</keyword>
<keyword evidence="2 7" id="KW-0813">Transport</keyword>
<keyword evidence="5 7" id="KW-1133">Transmembrane helix</keyword>
<keyword evidence="10" id="KW-1185">Reference proteome</keyword>
<feature type="domain" description="ABC transmembrane type-1" evidence="8">
    <location>
        <begin position="94"/>
        <end position="291"/>
    </location>
</feature>
<protein>
    <submittedName>
        <fullName evidence="9">Peptide ABC transporter permease</fullName>
    </submittedName>
</protein>
<dbReference type="PANTHER" id="PTHR43163:SF6">
    <property type="entry name" value="DIPEPTIDE TRANSPORT SYSTEM PERMEASE PROTEIN DPPB-RELATED"/>
    <property type="match status" value="1"/>
</dbReference>
<evidence type="ECO:0000313" key="9">
    <source>
        <dbReference type="EMBL" id="GAX89491.1"/>
    </source>
</evidence>
<feature type="transmembrane region" description="Helical" evidence="7">
    <location>
        <begin position="272"/>
        <end position="298"/>
    </location>
</feature>
<dbReference type="GO" id="GO:0055085">
    <property type="term" value="P:transmembrane transport"/>
    <property type="evidence" value="ECO:0007669"/>
    <property type="project" value="InterPro"/>
</dbReference>
<comment type="caution">
    <text evidence="9">The sequence shown here is derived from an EMBL/GenBank/DDBJ whole genome shotgun (WGS) entry which is preliminary data.</text>
</comment>
<dbReference type="OrthoDB" id="2803660at2"/>
<feature type="transmembrane region" description="Helical" evidence="7">
    <location>
        <begin position="173"/>
        <end position="191"/>
    </location>
</feature>
<evidence type="ECO:0000256" key="2">
    <source>
        <dbReference type="ARBA" id="ARBA00022448"/>
    </source>
</evidence>
<dbReference type="AlphaFoldDB" id="A0A292YKQ9"/>
<evidence type="ECO:0000256" key="3">
    <source>
        <dbReference type="ARBA" id="ARBA00022475"/>
    </source>
</evidence>
<reference evidence="10" key="1">
    <citation type="submission" date="2017-07" db="EMBL/GenBank/DDBJ databases">
        <title>Draft genome sequence of Effusibacillus lacus strain skLN1.</title>
        <authorList>
            <person name="Watanabe M."/>
            <person name="Kojima H."/>
            <person name="Fukui M."/>
        </authorList>
    </citation>
    <scope>NUCLEOTIDE SEQUENCE [LARGE SCALE GENOMIC DNA]</scope>
    <source>
        <strain evidence="10">skLN1</strain>
    </source>
</reference>
<dbReference type="CDD" id="cd06261">
    <property type="entry name" value="TM_PBP2"/>
    <property type="match status" value="1"/>
</dbReference>
<feature type="transmembrane region" description="Helical" evidence="7">
    <location>
        <begin position="133"/>
        <end position="153"/>
    </location>
</feature>
<evidence type="ECO:0000256" key="1">
    <source>
        <dbReference type="ARBA" id="ARBA00004651"/>
    </source>
</evidence>
<dbReference type="PANTHER" id="PTHR43163">
    <property type="entry name" value="DIPEPTIDE TRANSPORT SYSTEM PERMEASE PROTEIN DPPB-RELATED"/>
    <property type="match status" value="1"/>
</dbReference>
<feature type="transmembrane region" description="Helical" evidence="7">
    <location>
        <begin position="100"/>
        <end position="121"/>
    </location>
</feature>
<comment type="similarity">
    <text evidence="7">Belongs to the binding-protein-dependent transport system permease family.</text>
</comment>
<evidence type="ECO:0000259" key="8">
    <source>
        <dbReference type="PROSITE" id="PS50928"/>
    </source>
</evidence>
<evidence type="ECO:0000256" key="5">
    <source>
        <dbReference type="ARBA" id="ARBA00022989"/>
    </source>
</evidence>
<sequence length="309" mass="34339">MVRYTLRRFVYMLITLWLIVTTTFILMKNLPGDPFENSEKLTKEQKAILMAQYGLDKPVWEQYVNYLKDVAQGDLGVSFQYPARKVTEVIAQGFPASLELGIWALSLAITAGLALGIIAALKHNTKWDYTAMFTAVVGISVPSFVLGPLLSYFIGVKLGWLPPGLWQGPEHRILPAIALSFSTLAILARLMRTSMLDVINQDYIKTAKSKGLSQFAIVTKHTLRNAILPVVTILGPIFVNVITGTLVVEQIFSVPGLGRHFVMSVYSNDYTMISGLTIFYSVILVFVMFLTDIAYGLIDPRIRLAKGRG</sequence>
<organism evidence="9 10">
    <name type="scientific">Effusibacillus lacus</name>
    <dbReference type="NCBI Taxonomy" id="1348429"/>
    <lineage>
        <taxon>Bacteria</taxon>
        <taxon>Bacillati</taxon>
        <taxon>Bacillota</taxon>
        <taxon>Bacilli</taxon>
        <taxon>Bacillales</taxon>
        <taxon>Alicyclobacillaceae</taxon>
        <taxon>Effusibacillus</taxon>
    </lineage>
</organism>
<accession>A0A292YKQ9</accession>
<feature type="transmembrane region" description="Helical" evidence="7">
    <location>
        <begin position="9"/>
        <end position="27"/>
    </location>
</feature>
<dbReference type="InterPro" id="IPR045621">
    <property type="entry name" value="BPD_transp_1_N"/>
</dbReference>
<dbReference type="Pfam" id="PF19300">
    <property type="entry name" value="BPD_transp_1_N"/>
    <property type="match status" value="1"/>
</dbReference>
<comment type="subcellular location">
    <subcellularLocation>
        <location evidence="1 7">Cell membrane</location>
        <topology evidence="1 7">Multi-pass membrane protein</topology>
    </subcellularLocation>
</comment>
<evidence type="ECO:0000256" key="7">
    <source>
        <dbReference type="RuleBase" id="RU363032"/>
    </source>
</evidence>
<proteinExistence type="inferred from homology"/>
<evidence type="ECO:0000256" key="6">
    <source>
        <dbReference type="ARBA" id="ARBA00023136"/>
    </source>
</evidence>
<dbReference type="RefSeq" id="WP_096181208.1">
    <property type="nucleotide sequence ID" value="NZ_BDUF01000022.1"/>
</dbReference>
<feature type="transmembrane region" description="Helical" evidence="7">
    <location>
        <begin position="226"/>
        <end position="252"/>
    </location>
</feature>
<dbReference type="EMBL" id="BDUF01000022">
    <property type="protein sequence ID" value="GAX89491.1"/>
    <property type="molecule type" value="Genomic_DNA"/>
</dbReference>
<evidence type="ECO:0000256" key="4">
    <source>
        <dbReference type="ARBA" id="ARBA00022692"/>
    </source>
</evidence>
<dbReference type="Proteomes" id="UP000217785">
    <property type="component" value="Unassembled WGS sequence"/>
</dbReference>
<evidence type="ECO:0000313" key="10">
    <source>
        <dbReference type="Proteomes" id="UP000217785"/>
    </source>
</evidence>
<dbReference type="InterPro" id="IPR000515">
    <property type="entry name" value="MetI-like"/>
</dbReference>
<dbReference type="SUPFAM" id="SSF161098">
    <property type="entry name" value="MetI-like"/>
    <property type="match status" value="1"/>
</dbReference>